<dbReference type="PROSITE" id="PS01276">
    <property type="entry name" value="PEPTIDASE_U32"/>
    <property type="match status" value="1"/>
</dbReference>
<dbReference type="STRING" id="1121290.CLAOCE_15390"/>
<keyword evidence="3" id="KW-1185">Reference proteome</keyword>
<dbReference type="EC" id="3.4.-.-" evidence="2"/>
<dbReference type="OrthoDB" id="9807498at2"/>
<sequence>MFSIKCYNYIIRGGSNFSARAYASNFDEENIIKAVDYCHMYGVKVYVTVNTLIKEKEIKGILVYINFLYKIGVDALIVQDLGLVFLLKNYFPDFEIHASTQMTIHNGEGAKFFNNTGFKRIVLSRELSLREIEYISKDLNIETEIFVHGALCICYSGQCLMSSLIGGRSGNRGRCAQPCRLPYTLVNKYKEEFKGYILSPKDICILENIKDIVATGTVSLKIEGRMKRPEYVAGVVSIYRKALENKIIENKDLKILMQLFNREGFSKAYLYKNAGKDMMAYKFPKNTGIEIGKVNKDLMIVLKENLSVKDGLSNRKSGFTVSNIIKNGNQVKDATIGEKVIIKPVNYKPGEILYKTSDSRLLDDLQNIYINPYDKKINIDLFVKFKKGKNLELETYYDNKKFIKIGKIVEKAINKPLDKNKLIENLSKSGDTSFKFNKIHFVEFNHGFLPISHINQIRRELIDDIKEHIIKKYKRKSNFKELRIQSNNNKNFNLDEIINNSFICVCNKEQLRAAEDTKIKNIVVDMFFKNSDIDESILKGRNLYLKIPNIIKEEFSQVEDFIYSNINNIEGIVTANVGIINKFSDKVKIISDYKINTFNSYALEFWQKTLKNQCVSVELNKKELEQISSNSNISFQYFVYGKIEMMVSEYCPIGSILGGKSGKSNCNNKCINEEFYIKDRIGEEFLINTDKFCRCHIYNSVPVNLISDMKYMKNININSFRLDFIDENYDDVIKILKCFKKANWNGDFKNYTRGHYKRGVE</sequence>
<dbReference type="InterPro" id="IPR020988">
    <property type="entry name" value="Pept_U32_collagenase"/>
</dbReference>
<dbReference type="InterPro" id="IPR001539">
    <property type="entry name" value="Peptidase_U32"/>
</dbReference>
<dbReference type="PANTHER" id="PTHR30217">
    <property type="entry name" value="PEPTIDASE U32 FAMILY"/>
    <property type="match status" value="1"/>
</dbReference>
<evidence type="ECO:0000259" key="1">
    <source>
        <dbReference type="Pfam" id="PF12392"/>
    </source>
</evidence>
<keyword evidence="2" id="KW-0645">Protease</keyword>
<dbReference type="PANTHER" id="PTHR30217:SF10">
    <property type="entry name" value="23S RRNA 5-HYDROXYCYTIDINE C2501 SYNTHASE"/>
    <property type="match status" value="1"/>
</dbReference>
<accession>A0A1E8EXW0</accession>
<organism evidence="2 3">
    <name type="scientific">Clostridium acetireducens DSM 10703</name>
    <dbReference type="NCBI Taxonomy" id="1121290"/>
    <lineage>
        <taxon>Bacteria</taxon>
        <taxon>Bacillati</taxon>
        <taxon>Bacillota</taxon>
        <taxon>Clostridia</taxon>
        <taxon>Eubacteriales</taxon>
        <taxon>Clostridiaceae</taxon>
        <taxon>Clostridium</taxon>
    </lineage>
</organism>
<dbReference type="PATRIC" id="fig|1121290.3.peg.1526"/>
<dbReference type="Pfam" id="PF12392">
    <property type="entry name" value="DUF3656"/>
    <property type="match status" value="1"/>
</dbReference>
<dbReference type="Proteomes" id="UP000175744">
    <property type="component" value="Unassembled WGS sequence"/>
</dbReference>
<dbReference type="GO" id="GO:0006508">
    <property type="term" value="P:proteolysis"/>
    <property type="evidence" value="ECO:0007669"/>
    <property type="project" value="UniProtKB-KW"/>
</dbReference>
<dbReference type="RefSeq" id="WP_070110516.1">
    <property type="nucleotide sequence ID" value="NZ_LZFO01000022.1"/>
</dbReference>
<gene>
    <name evidence="2" type="primary">ydcP</name>
    <name evidence="2" type="ORF">CLOACE_15390</name>
</gene>
<protein>
    <submittedName>
        <fullName evidence="2">Putative protease YdcP</fullName>
        <ecNumber evidence="2">3.4.-.-</ecNumber>
    </submittedName>
</protein>
<proteinExistence type="predicted"/>
<feature type="domain" description="Peptidase U32 collagenase" evidence="1">
    <location>
        <begin position="353"/>
        <end position="469"/>
    </location>
</feature>
<evidence type="ECO:0000313" key="2">
    <source>
        <dbReference type="EMBL" id="OFI05772.1"/>
    </source>
</evidence>
<comment type="caution">
    <text evidence="2">The sequence shown here is derived from an EMBL/GenBank/DDBJ whole genome shotgun (WGS) entry which is preliminary data.</text>
</comment>
<dbReference type="AlphaFoldDB" id="A0A1E8EXW0"/>
<dbReference type="InterPro" id="IPR051454">
    <property type="entry name" value="RNA/ubiquinone_mod_enzymes"/>
</dbReference>
<reference evidence="2 3" key="1">
    <citation type="submission" date="2016-06" db="EMBL/GenBank/DDBJ databases">
        <title>Genome sequence of Clostridium acetireducens DSM 10703.</title>
        <authorList>
            <person name="Poehlein A."/>
            <person name="Fluechter S."/>
            <person name="Duerre P."/>
            <person name="Daniel R."/>
        </authorList>
    </citation>
    <scope>NUCLEOTIDE SEQUENCE [LARGE SCALE GENOMIC DNA]</scope>
    <source>
        <strain evidence="2 3">DSM 10703</strain>
    </source>
</reference>
<dbReference type="GO" id="GO:0008233">
    <property type="term" value="F:peptidase activity"/>
    <property type="evidence" value="ECO:0007669"/>
    <property type="project" value="UniProtKB-KW"/>
</dbReference>
<dbReference type="EMBL" id="LZFO01000022">
    <property type="protein sequence ID" value="OFI05772.1"/>
    <property type="molecule type" value="Genomic_DNA"/>
</dbReference>
<keyword evidence="2" id="KW-0378">Hydrolase</keyword>
<dbReference type="Pfam" id="PF01136">
    <property type="entry name" value="Peptidase_U32"/>
    <property type="match status" value="2"/>
</dbReference>
<name>A0A1E8EXW0_9CLOT</name>
<evidence type="ECO:0000313" key="3">
    <source>
        <dbReference type="Proteomes" id="UP000175744"/>
    </source>
</evidence>